<feature type="compositionally biased region" description="Basic and acidic residues" evidence="1">
    <location>
        <begin position="160"/>
        <end position="181"/>
    </location>
</feature>
<dbReference type="InterPro" id="IPR029058">
    <property type="entry name" value="AB_hydrolase_fold"/>
</dbReference>
<dbReference type="InterPro" id="IPR001375">
    <property type="entry name" value="Peptidase_S9_cat"/>
</dbReference>
<dbReference type="GO" id="GO:0016020">
    <property type="term" value="C:membrane"/>
    <property type="evidence" value="ECO:0007669"/>
    <property type="project" value="TreeGrafter"/>
</dbReference>
<evidence type="ECO:0000256" key="1">
    <source>
        <dbReference type="SAM" id="MobiDB-lite"/>
    </source>
</evidence>
<dbReference type="AlphaFoldDB" id="A0A078ADH1"/>
<organism evidence="3 4">
    <name type="scientific">Stylonychia lemnae</name>
    <name type="common">Ciliate</name>
    <dbReference type="NCBI Taxonomy" id="5949"/>
    <lineage>
        <taxon>Eukaryota</taxon>
        <taxon>Sar</taxon>
        <taxon>Alveolata</taxon>
        <taxon>Ciliophora</taxon>
        <taxon>Intramacronucleata</taxon>
        <taxon>Spirotrichea</taxon>
        <taxon>Stichotrichia</taxon>
        <taxon>Sporadotrichida</taxon>
        <taxon>Oxytrichidae</taxon>
        <taxon>Stylonychinae</taxon>
        <taxon>Stylonychia</taxon>
    </lineage>
</organism>
<keyword evidence="4" id="KW-1185">Reference proteome</keyword>
<dbReference type="PANTHER" id="PTHR12277">
    <property type="entry name" value="ALPHA/BETA HYDROLASE DOMAIN-CONTAINING PROTEIN"/>
    <property type="match status" value="1"/>
</dbReference>
<keyword evidence="3" id="KW-0378">Hydrolase</keyword>
<dbReference type="OrthoDB" id="10249433at2759"/>
<dbReference type="GO" id="GO:0006508">
    <property type="term" value="P:proteolysis"/>
    <property type="evidence" value="ECO:0007669"/>
    <property type="project" value="InterPro"/>
</dbReference>
<proteinExistence type="predicted"/>
<feature type="region of interest" description="Disordered" evidence="1">
    <location>
        <begin position="160"/>
        <end position="189"/>
    </location>
</feature>
<evidence type="ECO:0000313" key="4">
    <source>
        <dbReference type="Proteomes" id="UP000039865"/>
    </source>
</evidence>
<reference evidence="3 4" key="1">
    <citation type="submission" date="2014-06" db="EMBL/GenBank/DDBJ databases">
        <authorList>
            <person name="Swart Estienne"/>
        </authorList>
    </citation>
    <scope>NUCLEOTIDE SEQUENCE [LARGE SCALE GENOMIC DNA]</scope>
    <source>
        <strain evidence="3 4">130c</strain>
    </source>
</reference>
<accession>A0A078ADH1</accession>
<dbReference type="Gene3D" id="3.40.50.1820">
    <property type="entry name" value="alpha/beta hydrolase"/>
    <property type="match status" value="1"/>
</dbReference>
<dbReference type="GO" id="GO:0008236">
    <property type="term" value="F:serine-type peptidase activity"/>
    <property type="evidence" value="ECO:0007669"/>
    <property type="project" value="InterPro"/>
</dbReference>
<name>A0A078ADH1_STYLE</name>
<dbReference type="PANTHER" id="PTHR12277:SF81">
    <property type="entry name" value="PROTEIN ABHD13"/>
    <property type="match status" value="1"/>
</dbReference>
<dbReference type="GO" id="GO:0008474">
    <property type="term" value="F:palmitoyl-(protein) hydrolase activity"/>
    <property type="evidence" value="ECO:0007669"/>
    <property type="project" value="TreeGrafter"/>
</dbReference>
<dbReference type="InParanoid" id="A0A078ADH1"/>
<feature type="domain" description="Peptidase S9 prolyl oligopeptidase catalytic" evidence="2">
    <location>
        <begin position="4"/>
        <end position="116"/>
    </location>
</feature>
<protein>
    <submittedName>
        <fullName evidence="3">Hydrolase of the alpha beta superfamily</fullName>
    </submittedName>
</protein>
<evidence type="ECO:0000313" key="3">
    <source>
        <dbReference type="EMBL" id="CDW78903.1"/>
    </source>
</evidence>
<sequence>MQEAIVKYVKGESRINKMKLFVHGRSLGGAVAIYTVQQYPELFRGMIIENTFTSIEDMADQLFFFARHVKQYILRNHWRSIDIVDQITLPALYVTGDADELVPFEMTQVLYQRSRNTKFKNIYVVKGGTHNDTWYVGGQRYLDKLEEFIWKALNAVKETSTDKQQVKNEQSEQQDIKDQRETVINTQEL</sequence>
<dbReference type="Proteomes" id="UP000039865">
    <property type="component" value="Unassembled WGS sequence"/>
</dbReference>
<evidence type="ECO:0000259" key="2">
    <source>
        <dbReference type="Pfam" id="PF00326"/>
    </source>
</evidence>
<dbReference type="EMBL" id="CCKQ01007524">
    <property type="protein sequence ID" value="CDW78903.1"/>
    <property type="molecule type" value="Genomic_DNA"/>
</dbReference>
<gene>
    <name evidence="3" type="primary">Contig1302.g1425</name>
    <name evidence="3" type="ORF">STYLEM_7888</name>
</gene>
<dbReference type="SUPFAM" id="SSF53474">
    <property type="entry name" value="alpha/beta-Hydrolases"/>
    <property type="match status" value="1"/>
</dbReference>
<dbReference type="Pfam" id="PF00326">
    <property type="entry name" value="Peptidase_S9"/>
    <property type="match status" value="1"/>
</dbReference>